<keyword evidence="2" id="KW-1185">Reference proteome</keyword>
<dbReference type="Proteomes" id="UP000313645">
    <property type="component" value="Unassembled WGS sequence"/>
</dbReference>
<accession>A0ABY1ZIP1</accession>
<evidence type="ECO:0000313" key="1">
    <source>
        <dbReference type="EMBL" id="TBW51581.1"/>
    </source>
</evidence>
<evidence type="ECO:0000313" key="2">
    <source>
        <dbReference type="Proteomes" id="UP000313645"/>
    </source>
</evidence>
<dbReference type="PANTHER" id="PTHR36932:SF1">
    <property type="entry name" value="CAPSULAR POLYSACCHARIDE BIOSYNTHESIS PROTEIN"/>
    <property type="match status" value="1"/>
</dbReference>
<dbReference type="SUPFAM" id="SSF56801">
    <property type="entry name" value="Acetyl-CoA synthetase-like"/>
    <property type="match status" value="1"/>
</dbReference>
<dbReference type="InterPro" id="IPR042099">
    <property type="entry name" value="ANL_N_sf"/>
</dbReference>
<dbReference type="PANTHER" id="PTHR36932">
    <property type="entry name" value="CAPSULAR POLYSACCHARIDE BIOSYNTHESIS PROTEIN"/>
    <property type="match status" value="1"/>
</dbReference>
<sequence length="413" mass="46879">MLGINLDQRCKEIQELWDAGEEKRNQHLNDLLQERQPLDARGNRVDSLKALHNAPVMSKSVLRERSLAKAEKYSRHTAGTTGEPTYVKLNTSELSRMLGVREYCFKSHGLKLGMREARLWGRSAGGVKGRIRDFLLNRRVFHPVGPSAEKEVIEMLSWKPDYIYGYSSLILEAAQMIERRKLEPLDIKGVICTAENILPSQKRLVSKVFNCPVMEEYGATEFDVIAFDCPVGHRHLVNPWLVVESIDHELVISDVSRKSQALVRYRIGDIADVTCSSCLHFGSNILLENLEGRAFNRFAYGNDKTRFHAVEFSRVMDAYMQEYGETLSFSFVQRKPGFVTVTTSPEAGNSSDLCRFVETQIYKRCKTSIRVEWSGQNNGSGLAFRAGKSSYFVQTMDHRNVSESDSINFGDEV</sequence>
<reference evidence="1 2" key="1">
    <citation type="submission" date="2019-02" db="EMBL/GenBank/DDBJ databases">
        <title>Marinobacter halodurans sp. nov., a marine bacterium isolated from sea tidal flat.</title>
        <authorList>
            <person name="Yoo Y."/>
            <person name="Lee D.W."/>
            <person name="Kim B.S."/>
            <person name="Kim J.-J."/>
        </authorList>
    </citation>
    <scope>NUCLEOTIDE SEQUENCE [LARGE SCALE GENOMIC DNA]</scope>
    <source>
        <strain evidence="1 2">YJ-S3-2</strain>
    </source>
</reference>
<dbReference type="RefSeq" id="WP_131483086.1">
    <property type="nucleotide sequence ID" value="NZ_SJDL01000030.1"/>
</dbReference>
<proteinExistence type="predicted"/>
<organism evidence="1 2">
    <name type="scientific">Marinobacter halodurans</name>
    <dbReference type="NCBI Taxonomy" id="2528979"/>
    <lineage>
        <taxon>Bacteria</taxon>
        <taxon>Pseudomonadati</taxon>
        <taxon>Pseudomonadota</taxon>
        <taxon>Gammaproteobacteria</taxon>
        <taxon>Pseudomonadales</taxon>
        <taxon>Marinobacteraceae</taxon>
        <taxon>Marinobacter</taxon>
    </lineage>
</organism>
<protein>
    <submittedName>
        <fullName evidence="1">CoF synthetase</fullName>
    </submittedName>
</protein>
<dbReference type="InterPro" id="IPR053158">
    <property type="entry name" value="CapK_Type1_Caps_Biosynth"/>
</dbReference>
<gene>
    <name evidence="1" type="ORF">EZI54_17055</name>
</gene>
<name>A0ABY1ZIP1_9GAMM</name>
<dbReference type="EMBL" id="SJDL01000030">
    <property type="protein sequence ID" value="TBW51581.1"/>
    <property type="molecule type" value="Genomic_DNA"/>
</dbReference>
<comment type="caution">
    <text evidence="1">The sequence shown here is derived from an EMBL/GenBank/DDBJ whole genome shotgun (WGS) entry which is preliminary data.</text>
</comment>
<dbReference type="Gene3D" id="3.40.50.12780">
    <property type="entry name" value="N-terminal domain of ligase-like"/>
    <property type="match status" value="1"/>
</dbReference>